<dbReference type="EMBL" id="CM008967">
    <property type="protein sequence ID" value="PNW82843.1"/>
    <property type="molecule type" value="Genomic_DNA"/>
</dbReference>
<evidence type="ECO:0000313" key="2">
    <source>
        <dbReference type="EMBL" id="PNW82843.1"/>
    </source>
</evidence>
<dbReference type="RefSeq" id="XP_042924221.1">
    <property type="nucleotide sequence ID" value="XM_043063515.1"/>
</dbReference>
<name>A0A2K3DQN6_CHLRE</name>
<feature type="compositionally biased region" description="Gly residues" evidence="1">
    <location>
        <begin position="354"/>
        <end position="378"/>
    </location>
</feature>
<dbReference type="InParanoid" id="A0A2K3DQN6"/>
<keyword evidence="3" id="KW-1185">Reference proteome</keyword>
<dbReference type="Proteomes" id="UP000006906">
    <property type="component" value="Chromosome 6"/>
</dbReference>
<evidence type="ECO:0000313" key="3">
    <source>
        <dbReference type="Proteomes" id="UP000006906"/>
    </source>
</evidence>
<reference evidence="2 3" key="1">
    <citation type="journal article" date="2007" name="Science">
        <title>The Chlamydomonas genome reveals the evolution of key animal and plant functions.</title>
        <authorList>
            <person name="Merchant S.S."/>
            <person name="Prochnik S.E."/>
            <person name="Vallon O."/>
            <person name="Harris E.H."/>
            <person name="Karpowicz S.J."/>
            <person name="Witman G.B."/>
            <person name="Terry A."/>
            <person name="Salamov A."/>
            <person name="Fritz-Laylin L.K."/>
            <person name="Marechal-Drouard L."/>
            <person name="Marshall W.F."/>
            <person name="Qu L.H."/>
            <person name="Nelson D.R."/>
            <person name="Sanderfoot A.A."/>
            <person name="Spalding M.H."/>
            <person name="Kapitonov V.V."/>
            <person name="Ren Q."/>
            <person name="Ferris P."/>
            <person name="Lindquist E."/>
            <person name="Shapiro H."/>
            <person name="Lucas S.M."/>
            <person name="Grimwood J."/>
            <person name="Schmutz J."/>
            <person name="Cardol P."/>
            <person name="Cerutti H."/>
            <person name="Chanfreau G."/>
            <person name="Chen C.L."/>
            <person name="Cognat V."/>
            <person name="Croft M.T."/>
            <person name="Dent R."/>
            <person name="Dutcher S."/>
            <person name="Fernandez E."/>
            <person name="Fukuzawa H."/>
            <person name="Gonzalez-Ballester D."/>
            <person name="Gonzalez-Halphen D."/>
            <person name="Hallmann A."/>
            <person name="Hanikenne M."/>
            <person name="Hippler M."/>
            <person name="Inwood W."/>
            <person name="Jabbari K."/>
            <person name="Kalanon M."/>
            <person name="Kuras R."/>
            <person name="Lefebvre P.A."/>
            <person name="Lemaire S.D."/>
            <person name="Lobanov A.V."/>
            <person name="Lohr M."/>
            <person name="Manuell A."/>
            <person name="Meier I."/>
            <person name="Mets L."/>
            <person name="Mittag M."/>
            <person name="Mittelmeier T."/>
            <person name="Moroney J.V."/>
            <person name="Moseley J."/>
            <person name="Napoli C."/>
            <person name="Nedelcu A.M."/>
            <person name="Niyogi K."/>
            <person name="Novoselov S.V."/>
            <person name="Paulsen I.T."/>
            <person name="Pazour G."/>
            <person name="Purton S."/>
            <person name="Ral J.P."/>
            <person name="Riano-Pachon D.M."/>
            <person name="Riekhof W."/>
            <person name="Rymarquis L."/>
            <person name="Schroda M."/>
            <person name="Stern D."/>
            <person name="Umen J."/>
            <person name="Willows R."/>
            <person name="Wilson N."/>
            <person name="Zimmer S.L."/>
            <person name="Allmer J."/>
            <person name="Balk J."/>
            <person name="Bisova K."/>
            <person name="Chen C.J."/>
            <person name="Elias M."/>
            <person name="Gendler K."/>
            <person name="Hauser C."/>
            <person name="Lamb M.R."/>
            <person name="Ledford H."/>
            <person name="Long J.C."/>
            <person name="Minagawa J."/>
            <person name="Page M.D."/>
            <person name="Pan J."/>
            <person name="Pootakham W."/>
            <person name="Roje S."/>
            <person name="Rose A."/>
            <person name="Stahlberg E."/>
            <person name="Terauchi A.M."/>
            <person name="Yang P."/>
            <person name="Ball S."/>
            <person name="Bowler C."/>
            <person name="Dieckmann C.L."/>
            <person name="Gladyshev V.N."/>
            <person name="Green P."/>
            <person name="Jorgensen R."/>
            <person name="Mayfield S."/>
            <person name="Mueller-Roeber B."/>
            <person name="Rajamani S."/>
            <person name="Sayre R.T."/>
            <person name="Brokstein P."/>
            <person name="Dubchak I."/>
            <person name="Goodstein D."/>
            <person name="Hornick L."/>
            <person name="Huang Y.W."/>
            <person name="Jhaveri J."/>
            <person name="Luo Y."/>
            <person name="Martinez D."/>
            <person name="Ngau W.C."/>
            <person name="Otillar B."/>
            <person name="Poliakov A."/>
            <person name="Porter A."/>
            <person name="Szajkowski L."/>
            <person name="Werner G."/>
            <person name="Zhou K."/>
            <person name="Grigoriev I.V."/>
            <person name="Rokhsar D.S."/>
            <person name="Grossman A.R."/>
        </authorList>
    </citation>
    <scope>NUCLEOTIDE SEQUENCE [LARGE SCALE GENOMIC DNA]</scope>
    <source>
        <strain evidence="3">CC-503</strain>
    </source>
</reference>
<accession>A0A2K3DQN6</accession>
<protein>
    <submittedName>
        <fullName evidence="2">Uncharacterized protein</fullName>
    </submittedName>
</protein>
<dbReference type="AlphaFoldDB" id="A0A2K3DQN6"/>
<sequence length="510" mass="50746">MEDRELAAVLVADSAIYATSAPARIDTMREWCAKVPDWGFVIEASGEPQTAPSQEAAAGGSCGGAAASSGNGVSSGTTSSRPGAPAAPGGGDTGGGGWAPLGVCIMIPLSAAGWQALTSGELQESDMRDGGNVSSDHCYCSGGAAASCSSRCSSSAAAAAAVAGALLCHDIRGNQVGVGPCGCAGAHPVSGGAAPAPGSSTGTRQLQHQVPHQPHRPGLLHDPDAPGHGGGCMGLHIYHMERAPAYPPNLPTFGLVALYGIALGLCASQRVRRRAGQAGPLQLIGMSGLAVSPTGISLTSVLYGSREQGYISNEFVLRVPPARQSAPQQAPHHPPHHQQQQEPQRPQAAVQQQGSGGKCSEQGGGSGSGSGFGGGAGKDGGRSSSWSLSGDGGGSGDGSSGEGGGSDALSCVLSGTASLVGKRKLEVHALRTQEELDALLQAGYEFVARCRMTLQYTHEPSLVWTIVPRALDGPAAAAAAAVAPAAGVASPPGLAAVARRPESGPLLARL</sequence>
<dbReference type="KEGG" id="cre:CHLRE_06g296800v5"/>
<proteinExistence type="predicted"/>
<feature type="compositionally biased region" description="Low complexity" evidence="1">
    <location>
        <begin position="322"/>
        <end position="353"/>
    </location>
</feature>
<gene>
    <name evidence="2" type="ORF">CHLRE_06g296800v5</name>
</gene>
<dbReference type="OrthoDB" id="557794at2759"/>
<organism evidence="2 3">
    <name type="scientific">Chlamydomonas reinhardtii</name>
    <name type="common">Chlamydomonas smithii</name>
    <dbReference type="NCBI Taxonomy" id="3055"/>
    <lineage>
        <taxon>Eukaryota</taxon>
        <taxon>Viridiplantae</taxon>
        <taxon>Chlorophyta</taxon>
        <taxon>core chlorophytes</taxon>
        <taxon>Chlorophyceae</taxon>
        <taxon>CS clade</taxon>
        <taxon>Chlamydomonadales</taxon>
        <taxon>Chlamydomonadaceae</taxon>
        <taxon>Chlamydomonas</taxon>
    </lineage>
</organism>
<feature type="compositionally biased region" description="Low complexity" evidence="1">
    <location>
        <begin position="68"/>
        <end position="87"/>
    </location>
</feature>
<feature type="region of interest" description="Disordered" evidence="1">
    <location>
        <begin position="322"/>
        <end position="405"/>
    </location>
</feature>
<dbReference type="Gramene" id="PNW82843">
    <property type="protein sequence ID" value="PNW82843"/>
    <property type="gene ID" value="CHLRE_06g296800v5"/>
</dbReference>
<feature type="region of interest" description="Disordered" evidence="1">
    <location>
        <begin position="68"/>
        <end position="92"/>
    </location>
</feature>
<evidence type="ECO:0000256" key="1">
    <source>
        <dbReference type="SAM" id="MobiDB-lite"/>
    </source>
</evidence>
<feature type="compositionally biased region" description="Gly residues" evidence="1">
    <location>
        <begin position="390"/>
        <end position="405"/>
    </location>
</feature>
<dbReference type="GeneID" id="66053830"/>